<dbReference type="GO" id="GO:0005524">
    <property type="term" value="F:ATP binding"/>
    <property type="evidence" value="ECO:0007669"/>
    <property type="project" value="UniProtKB-KW"/>
</dbReference>
<proteinExistence type="predicted"/>
<evidence type="ECO:0000256" key="2">
    <source>
        <dbReference type="ARBA" id="ARBA00022840"/>
    </source>
</evidence>
<evidence type="ECO:0000313" key="5">
    <source>
        <dbReference type="EMBL" id="PIS08753.1"/>
    </source>
</evidence>
<name>A0A2H0W7W9_9BACT</name>
<dbReference type="InterPro" id="IPR020536">
    <property type="entry name" value="ThiI_AANH"/>
</dbReference>
<dbReference type="AlphaFoldDB" id="A0A2H0W7W9"/>
<dbReference type="Proteomes" id="UP000230093">
    <property type="component" value="Unassembled WGS sequence"/>
</dbReference>
<dbReference type="Pfam" id="PF02568">
    <property type="entry name" value="ThiI"/>
    <property type="match status" value="1"/>
</dbReference>
<keyword evidence="2" id="KW-0067">ATP-binding</keyword>
<evidence type="ECO:0000259" key="4">
    <source>
        <dbReference type="Pfam" id="PF18297"/>
    </source>
</evidence>
<feature type="domain" description="NFACT protein RNA binding" evidence="4">
    <location>
        <begin position="223"/>
        <end position="297"/>
    </location>
</feature>
<dbReference type="Pfam" id="PF18297">
    <property type="entry name" value="NFACT-R_2"/>
    <property type="match status" value="1"/>
</dbReference>
<comment type="caution">
    <text evidence="5">The sequence shown here is derived from an EMBL/GenBank/DDBJ whole genome shotgun (WGS) entry which is preliminary data.</text>
</comment>
<protein>
    <submittedName>
        <fullName evidence="5">tRNA 4-thiouridine(8) synthase ThiI</fullName>
    </submittedName>
</protein>
<dbReference type="InterPro" id="IPR059101">
    <property type="entry name" value="NFACT-R_2"/>
</dbReference>
<sequence length="307" mass="35140">MKLKALALISGGLDSILAALLIQKQGIKVTGLVFKSAFFDPSSIKKTLKKYNLPLRIVNISEKHLKIVKKPEYGYGKVMNPCLDCHLLMLKEAKKLIKNPGFSFIITGEVLGQRPFSQNKNSLNLLEKKANLKGLILRPLSAQILEETIPEKKGWVNRDKLLDISGRSRQIQLKLRKKFKLTGYSTPGTACILTDPQFGKRLKNLLKYHSFASLNDILLLKFGRHFWKDSNLIVVGRNDKENKLLKKCTQKSDLLFELKSFTGPLVLVRTYQKRTLKKTLSEAKKLLCFYSRHTREKPLPEVEFRYL</sequence>
<evidence type="ECO:0000313" key="6">
    <source>
        <dbReference type="Proteomes" id="UP000230093"/>
    </source>
</evidence>
<evidence type="ECO:0000256" key="1">
    <source>
        <dbReference type="ARBA" id="ARBA00022741"/>
    </source>
</evidence>
<evidence type="ECO:0000259" key="3">
    <source>
        <dbReference type="Pfam" id="PF02568"/>
    </source>
</evidence>
<dbReference type="InterPro" id="IPR014729">
    <property type="entry name" value="Rossmann-like_a/b/a_fold"/>
</dbReference>
<reference evidence="6" key="1">
    <citation type="submission" date="2017-09" db="EMBL/GenBank/DDBJ databases">
        <title>Depth-based differentiation of microbial function through sediment-hosted aquifers and enrichment of novel symbionts in the deep terrestrial subsurface.</title>
        <authorList>
            <person name="Probst A.J."/>
            <person name="Ladd B."/>
            <person name="Jarett J.K."/>
            <person name="Geller-Mcgrath D.E."/>
            <person name="Sieber C.M.K."/>
            <person name="Emerson J.B."/>
            <person name="Anantharaman K."/>
            <person name="Thomas B.C."/>
            <person name="Malmstrom R."/>
            <person name="Stieglmeier M."/>
            <person name="Klingl A."/>
            <person name="Woyke T."/>
            <person name="Ryan C.M."/>
            <person name="Banfield J.F."/>
        </authorList>
    </citation>
    <scope>NUCLEOTIDE SEQUENCE [LARGE SCALE GENOMIC DNA]</scope>
</reference>
<accession>A0A2H0W7W9</accession>
<dbReference type="EMBL" id="PEZT01000028">
    <property type="protein sequence ID" value="PIS08753.1"/>
    <property type="molecule type" value="Genomic_DNA"/>
</dbReference>
<dbReference type="SUPFAM" id="SSF52402">
    <property type="entry name" value="Adenine nucleotide alpha hydrolases-like"/>
    <property type="match status" value="1"/>
</dbReference>
<gene>
    <name evidence="5" type="ORF">COT75_04700</name>
</gene>
<feature type="domain" description="Thil AANH" evidence="3">
    <location>
        <begin position="4"/>
        <end position="141"/>
    </location>
</feature>
<dbReference type="PANTHER" id="PTHR11933:SF6">
    <property type="entry name" value="THIL AANH DOMAIN-CONTAINING PROTEIN"/>
    <property type="match status" value="1"/>
</dbReference>
<keyword evidence="1" id="KW-0547">Nucleotide-binding</keyword>
<dbReference type="PANTHER" id="PTHR11933">
    <property type="entry name" value="TRNA 5-METHYLAMINOMETHYL-2-THIOURIDYLATE -METHYLTRANSFERASE"/>
    <property type="match status" value="1"/>
</dbReference>
<organism evidence="5 6">
    <name type="scientific">Candidatus Beckwithbacteria bacterium CG10_big_fil_rev_8_21_14_0_10_34_10</name>
    <dbReference type="NCBI Taxonomy" id="1974495"/>
    <lineage>
        <taxon>Bacteria</taxon>
        <taxon>Candidatus Beckwithiibacteriota</taxon>
    </lineage>
</organism>
<dbReference type="Gene3D" id="3.40.50.620">
    <property type="entry name" value="HUPs"/>
    <property type="match status" value="1"/>
</dbReference>
<dbReference type="GO" id="GO:0004810">
    <property type="term" value="F:CCA tRNA nucleotidyltransferase activity"/>
    <property type="evidence" value="ECO:0007669"/>
    <property type="project" value="InterPro"/>
</dbReference>